<reference evidence="4" key="1">
    <citation type="submission" date="2021-02" db="EMBL/GenBank/DDBJ databases">
        <authorList>
            <person name="Nowell W R."/>
        </authorList>
    </citation>
    <scope>NUCLEOTIDE SEQUENCE</scope>
</reference>
<dbReference type="Gene3D" id="2.80.10.50">
    <property type="match status" value="1"/>
</dbReference>
<gene>
    <name evidence="2" type="ORF">GIL414_LOCUS42804</name>
    <name evidence="3" type="ORF">SMN809_LOCUS49056</name>
    <name evidence="4" type="ORF">SMN809_LOCUS50344</name>
</gene>
<dbReference type="Proteomes" id="UP000676336">
    <property type="component" value="Unassembled WGS sequence"/>
</dbReference>
<dbReference type="InterPro" id="IPR036358">
    <property type="entry name" value="BTD_sf"/>
</dbReference>
<protein>
    <recommendedName>
        <fullName evidence="1">Beta-trefoil DNA-binding domain-containing protein</fullName>
    </recommendedName>
</protein>
<dbReference type="Pfam" id="PF09270">
    <property type="entry name" value="BTD"/>
    <property type="match status" value="1"/>
</dbReference>
<comment type="caution">
    <text evidence="4">The sequence shown here is derived from an EMBL/GenBank/DDBJ whole genome shotgun (WGS) entry which is preliminary data.</text>
</comment>
<dbReference type="Proteomes" id="UP000681720">
    <property type="component" value="Unassembled WGS sequence"/>
</dbReference>
<accession>A0A8S3BY90</accession>
<evidence type="ECO:0000313" key="2">
    <source>
        <dbReference type="EMBL" id="CAF4694206.1"/>
    </source>
</evidence>
<proteinExistence type="predicted"/>
<dbReference type="AlphaFoldDB" id="A0A8S3BY90"/>
<feature type="domain" description="Beta-trefoil DNA-binding" evidence="1">
    <location>
        <begin position="11"/>
        <end position="53"/>
    </location>
</feature>
<feature type="non-terminal residue" evidence="4">
    <location>
        <position position="54"/>
    </location>
</feature>
<evidence type="ECO:0000259" key="1">
    <source>
        <dbReference type="Pfam" id="PF09270"/>
    </source>
</evidence>
<dbReference type="EMBL" id="CAJOBI010159099">
    <property type="protein sequence ID" value="CAF4843617.1"/>
    <property type="molecule type" value="Genomic_DNA"/>
</dbReference>
<sequence length="54" mass="6232">MKFVLLHYFQVIRKVDKNRVLLDSDEPVSQLHKCAFEFKNGPSSSSSIVYLCLT</sequence>
<dbReference type="EMBL" id="CAJOBJ010124817">
    <property type="protein sequence ID" value="CAF4694206.1"/>
    <property type="molecule type" value="Genomic_DNA"/>
</dbReference>
<evidence type="ECO:0000313" key="3">
    <source>
        <dbReference type="EMBL" id="CAF4843617.1"/>
    </source>
</evidence>
<evidence type="ECO:0000313" key="4">
    <source>
        <dbReference type="EMBL" id="CAF4871010.1"/>
    </source>
</evidence>
<dbReference type="GO" id="GO:0000978">
    <property type="term" value="F:RNA polymerase II cis-regulatory region sequence-specific DNA binding"/>
    <property type="evidence" value="ECO:0007669"/>
    <property type="project" value="InterPro"/>
</dbReference>
<dbReference type="GO" id="GO:0006357">
    <property type="term" value="P:regulation of transcription by RNA polymerase II"/>
    <property type="evidence" value="ECO:0007669"/>
    <property type="project" value="InterPro"/>
</dbReference>
<dbReference type="SUPFAM" id="SSF110217">
    <property type="entry name" value="DNA-binding protein LAG-1 (CSL)"/>
    <property type="match status" value="1"/>
</dbReference>
<dbReference type="EMBL" id="CAJOBI010166291">
    <property type="protein sequence ID" value="CAF4871010.1"/>
    <property type="molecule type" value="Genomic_DNA"/>
</dbReference>
<name>A0A8S3BY90_9BILA</name>
<dbReference type="InterPro" id="IPR015350">
    <property type="entry name" value="Beta-trefoil_DNA-bd_dom"/>
</dbReference>
<evidence type="ECO:0000313" key="5">
    <source>
        <dbReference type="Proteomes" id="UP000676336"/>
    </source>
</evidence>
<organism evidence="4 5">
    <name type="scientific">Rotaria magnacalcarata</name>
    <dbReference type="NCBI Taxonomy" id="392030"/>
    <lineage>
        <taxon>Eukaryota</taxon>
        <taxon>Metazoa</taxon>
        <taxon>Spiralia</taxon>
        <taxon>Gnathifera</taxon>
        <taxon>Rotifera</taxon>
        <taxon>Eurotatoria</taxon>
        <taxon>Bdelloidea</taxon>
        <taxon>Philodinida</taxon>
        <taxon>Philodinidae</taxon>
        <taxon>Rotaria</taxon>
    </lineage>
</organism>